<comment type="subunit">
    <text evidence="9">The system is composed of three essential subunits: KdpA, KdpB and KdpC.</text>
</comment>
<dbReference type="GO" id="GO:0030955">
    <property type="term" value="F:potassium ion binding"/>
    <property type="evidence" value="ECO:0007669"/>
    <property type="project" value="UniProtKB-UniRule"/>
</dbReference>
<dbReference type="GO" id="GO:0008556">
    <property type="term" value="F:P-type potassium transmembrane transporter activity"/>
    <property type="evidence" value="ECO:0007669"/>
    <property type="project" value="InterPro"/>
</dbReference>
<dbReference type="RefSeq" id="WP_185717479.1">
    <property type="nucleotide sequence ID" value="NZ_BAAAWI010000001.1"/>
</dbReference>
<keyword evidence="7 9" id="KW-0406">Ion transport</keyword>
<evidence type="ECO:0000256" key="6">
    <source>
        <dbReference type="ARBA" id="ARBA00022989"/>
    </source>
</evidence>
<evidence type="ECO:0000313" key="10">
    <source>
        <dbReference type="EMBL" id="QNG50717.1"/>
    </source>
</evidence>
<keyword evidence="2 9" id="KW-1003">Cell membrane</keyword>
<keyword evidence="3 9" id="KW-0633">Potassium transport</keyword>
<dbReference type="AlphaFoldDB" id="A0A7G7MD56"/>
<evidence type="ECO:0000256" key="9">
    <source>
        <dbReference type="HAMAP-Rule" id="MF_00275"/>
    </source>
</evidence>
<dbReference type="KEGG" id="ppel:H6H00_21190"/>
<feature type="transmembrane region" description="Helical" evidence="9">
    <location>
        <begin position="176"/>
        <end position="197"/>
    </location>
</feature>
<evidence type="ECO:0000256" key="4">
    <source>
        <dbReference type="ARBA" id="ARBA00022692"/>
    </source>
</evidence>
<proteinExistence type="inferred from homology"/>
<reference evidence="10 11" key="1">
    <citation type="submission" date="2020-08" db="EMBL/GenBank/DDBJ databases">
        <authorList>
            <person name="Mo P."/>
        </authorList>
    </citation>
    <scope>NUCLEOTIDE SEQUENCE [LARGE SCALE GENOMIC DNA]</scope>
    <source>
        <strain evidence="10 11">CGMCC 4.1532</strain>
    </source>
</reference>
<evidence type="ECO:0000256" key="7">
    <source>
        <dbReference type="ARBA" id="ARBA00023065"/>
    </source>
</evidence>
<comment type="caution">
    <text evidence="9">Lacks conserved residue(s) required for the propagation of feature annotation.</text>
</comment>
<accession>A0A7G7MD56</accession>
<organism evidence="10 11">
    <name type="scientific">Pseudonocardia petroleophila</name>
    <dbReference type="NCBI Taxonomy" id="37331"/>
    <lineage>
        <taxon>Bacteria</taxon>
        <taxon>Bacillati</taxon>
        <taxon>Actinomycetota</taxon>
        <taxon>Actinomycetes</taxon>
        <taxon>Pseudonocardiales</taxon>
        <taxon>Pseudonocardiaceae</taxon>
        <taxon>Pseudonocardia</taxon>
    </lineage>
</organism>
<dbReference type="Proteomes" id="UP000515728">
    <property type="component" value="Chromosome"/>
</dbReference>
<evidence type="ECO:0000256" key="5">
    <source>
        <dbReference type="ARBA" id="ARBA00022958"/>
    </source>
</evidence>
<keyword evidence="5 9" id="KW-0630">Potassium</keyword>
<comment type="similarity">
    <text evidence="9">Belongs to the KdpA family.</text>
</comment>
<keyword evidence="6 9" id="KW-1133">Transmembrane helix</keyword>
<dbReference type="PANTHER" id="PTHR30607:SF2">
    <property type="entry name" value="POTASSIUM-TRANSPORTING ATPASE POTASSIUM-BINDING SUBUNIT"/>
    <property type="match status" value="1"/>
</dbReference>
<dbReference type="InterPro" id="IPR004623">
    <property type="entry name" value="KdpA"/>
</dbReference>
<dbReference type="Pfam" id="PF03814">
    <property type="entry name" value="KdpA"/>
    <property type="match status" value="1"/>
</dbReference>
<feature type="transmembrane region" description="Helical" evidence="9">
    <location>
        <begin position="367"/>
        <end position="389"/>
    </location>
</feature>
<evidence type="ECO:0000313" key="11">
    <source>
        <dbReference type="Proteomes" id="UP000515728"/>
    </source>
</evidence>
<evidence type="ECO:0000256" key="3">
    <source>
        <dbReference type="ARBA" id="ARBA00022538"/>
    </source>
</evidence>
<feature type="transmembrane region" description="Helical" evidence="9">
    <location>
        <begin position="59"/>
        <end position="80"/>
    </location>
</feature>
<dbReference type="PIRSF" id="PIRSF001294">
    <property type="entry name" value="K_ATPaseA"/>
    <property type="match status" value="1"/>
</dbReference>
<feature type="transmembrane region" description="Helical" evidence="9">
    <location>
        <begin position="281"/>
        <end position="300"/>
    </location>
</feature>
<dbReference type="NCBIfam" id="TIGR00680">
    <property type="entry name" value="kdpA"/>
    <property type="match status" value="1"/>
</dbReference>
<keyword evidence="1 9" id="KW-0813">Transport</keyword>
<keyword evidence="4 9" id="KW-0812">Transmembrane</keyword>
<dbReference type="PANTHER" id="PTHR30607">
    <property type="entry name" value="POTASSIUM-TRANSPORTING ATPASE A CHAIN"/>
    <property type="match status" value="1"/>
</dbReference>
<gene>
    <name evidence="9 10" type="primary">kdpA</name>
    <name evidence="10" type="ORF">H6H00_21190</name>
</gene>
<name>A0A7G7MD56_9PSEU</name>
<evidence type="ECO:0000256" key="8">
    <source>
        <dbReference type="ARBA" id="ARBA00023136"/>
    </source>
</evidence>
<feature type="transmembrane region" description="Helical" evidence="9">
    <location>
        <begin position="482"/>
        <end position="502"/>
    </location>
</feature>
<dbReference type="GO" id="GO:0005886">
    <property type="term" value="C:plasma membrane"/>
    <property type="evidence" value="ECO:0007669"/>
    <property type="project" value="UniProtKB-SubCell"/>
</dbReference>
<evidence type="ECO:0000256" key="2">
    <source>
        <dbReference type="ARBA" id="ARBA00022475"/>
    </source>
</evidence>
<dbReference type="EMBL" id="CP060131">
    <property type="protein sequence ID" value="QNG50717.1"/>
    <property type="molecule type" value="Genomic_DNA"/>
</dbReference>
<protein>
    <recommendedName>
        <fullName evidence="9">Potassium-transporting ATPase potassium-binding subunit</fullName>
    </recommendedName>
    <alternativeName>
        <fullName evidence="9">ATP phosphohydrolase [potassium-transporting] A chain</fullName>
    </alternativeName>
    <alternativeName>
        <fullName evidence="9">Potassium-binding and translocating subunit A</fullName>
    </alternativeName>
    <alternativeName>
        <fullName evidence="9">Potassium-translocating ATPase A chain</fullName>
    </alternativeName>
</protein>
<feature type="transmembrane region" description="Helical" evidence="9">
    <location>
        <begin position="248"/>
        <end position="269"/>
    </location>
</feature>
<feature type="transmembrane region" description="Helical" evidence="9">
    <location>
        <begin position="410"/>
        <end position="433"/>
    </location>
</feature>
<keyword evidence="8 9" id="KW-0472">Membrane</keyword>
<dbReference type="HAMAP" id="MF_00275">
    <property type="entry name" value="KdpA"/>
    <property type="match status" value="1"/>
</dbReference>
<comment type="function">
    <text evidence="9">Part of the high-affinity ATP-driven potassium transport (or Kdp) system, which catalyzes the hydrolysis of ATP coupled with the electrogenic transport of potassium into the cytoplasm. This subunit binds the extracellular potassium ions and delivers the ions to the membrane domain of KdpB through an intramembrane tunnel.</text>
</comment>
<feature type="transmembrane region" description="Helical" evidence="9">
    <location>
        <begin position="523"/>
        <end position="545"/>
    </location>
</feature>
<comment type="subcellular location">
    <subcellularLocation>
        <location evidence="9">Cell membrane</location>
        <topology evidence="9">Multi-pass membrane protein</topology>
    </subcellularLocation>
</comment>
<evidence type="ECO:0000256" key="1">
    <source>
        <dbReference type="ARBA" id="ARBA00022448"/>
    </source>
</evidence>
<keyword evidence="11" id="KW-1185">Reference proteome</keyword>
<sequence>MSSTVAGLLQVGALLVLLAAVYAPFGDYMARVYESEKHWRVERALYRVVRVDPGSEQRWTVYAAALLAFSFVSVLFLYLLQRFQAFLPLSLDRGAVEPGIAFNTAVSFVTNTNWQSYVPETTMGHLVQMAGLTVQNFVSAAVGMAVAVALVRGFARTGSDRLGNFWVDLTRGVTRILLPISVVGAIVLIALGVTMSLRAGVDVTGVDGARSTIALAPTASQEVIKEVGTNGGGIFNANSSHPFENPNAVTNVLEVFLLLVIPVCLTRTFGVIVRDRRQGHLLIAVMGALWGILLAVAWWAESHPNGPAHLLAGGALEGKETRFGIPSSVLFAISTTGTSTGAVNSWHDAYTGLGGGMTLLNMLFGEVAPGGVGAGLYGMLVLAVIAVFLAGLMVGRTPEYLGKKLGRVQITAAVVAILAMPTMVLLGTGAALAQPAEIDAALNNSGAHGLSEVLYAYASAANNNGSAFAGITVTSGWFQASLGVAMLIGRFVPILAVLALAGSLAAQKRVEPGAGSLPTSGPLFGVLLGGTVVLVAALTFFPALALGPFAEALA</sequence>
<feature type="transmembrane region" description="Helical" evidence="9">
    <location>
        <begin position="137"/>
        <end position="155"/>
    </location>
</feature>